<proteinExistence type="predicted"/>
<gene>
    <name evidence="4" type="ORF">BU14_0120s0011</name>
</gene>
<organism evidence="4 5">
    <name type="scientific">Porphyra umbilicalis</name>
    <name type="common">Purple laver</name>
    <name type="synonym">Red alga</name>
    <dbReference type="NCBI Taxonomy" id="2786"/>
    <lineage>
        <taxon>Eukaryota</taxon>
        <taxon>Rhodophyta</taxon>
        <taxon>Bangiophyceae</taxon>
        <taxon>Bangiales</taxon>
        <taxon>Bangiaceae</taxon>
        <taxon>Porphyra</taxon>
    </lineage>
</organism>
<name>A0A1X6PB95_PORUM</name>
<dbReference type="OrthoDB" id="194358at2759"/>
<dbReference type="PANTHER" id="PTHR24171">
    <property type="entry name" value="ANKYRIN REPEAT DOMAIN-CONTAINING PROTEIN 39-RELATED"/>
    <property type="match status" value="1"/>
</dbReference>
<evidence type="ECO:0000256" key="3">
    <source>
        <dbReference type="PROSITE-ProRule" id="PRU00023"/>
    </source>
</evidence>
<dbReference type="AlphaFoldDB" id="A0A1X6PB95"/>
<feature type="repeat" description="ANK" evidence="3">
    <location>
        <begin position="39"/>
        <end position="71"/>
    </location>
</feature>
<dbReference type="EMBL" id="KV918820">
    <property type="protein sequence ID" value="OSX78128.1"/>
    <property type="molecule type" value="Genomic_DNA"/>
</dbReference>
<sequence length="240" mass="24197">MADSTSPSARFLHDAVREGRLTSATVFASVGVVDTPDEGGWSPLMMAAVRGNAPMVHVLLDAGAYVHWTGPGAGDDVAALHLAAIAGDPDCIQDLLLFGANVNSATPVERVTPLMAAAGGGGRIVPAVSVLLKTDATVNATSATGDTPLHIVARAVATDAAQAAAMLLDTGKAELSMVNKRGDAPLDVARRAACAAVPAGVSATPLPPLLPPGAARGVVVTALIDTIALVARRRRMYGGM</sequence>
<dbReference type="Proteomes" id="UP000218209">
    <property type="component" value="Unassembled WGS sequence"/>
</dbReference>
<protein>
    <submittedName>
        <fullName evidence="4">Uncharacterized protein</fullName>
    </submittedName>
</protein>
<dbReference type="PROSITE" id="PS50297">
    <property type="entry name" value="ANK_REP_REGION"/>
    <property type="match status" value="2"/>
</dbReference>
<feature type="repeat" description="ANK" evidence="3">
    <location>
        <begin position="75"/>
        <end position="107"/>
    </location>
</feature>
<evidence type="ECO:0000313" key="5">
    <source>
        <dbReference type="Proteomes" id="UP000218209"/>
    </source>
</evidence>
<dbReference type="Pfam" id="PF00023">
    <property type="entry name" value="Ank"/>
    <property type="match status" value="1"/>
</dbReference>
<dbReference type="SUPFAM" id="SSF48403">
    <property type="entry name" value="Ankyrin repeat"/>
    <property type="match status" value="1"/>
</dbReference>
<dbReference type="PROSITE" id="PS50088">
    <property type="entry name" value="ANK_REPEAT"/>
    <property type="match status" value="2"/>
</dbReference>
<dbReference type="Gene3D" id="1.25.40.20">
    <property type="entry name" value="Ankyrin repeat-containing domain"/>
    <property type="match status" value="1"/>
</dbReference>
<dbReference type="InterPro" id="IPR036770">
    <property type="entry name" value="Ankyrin_rpt-contain_sf"/>
</dbReference>
<accession>A0A1X6PB95</accession>
<dbReference type="Pfam" id="PF12796">
    <property type="entry name" value="Ank_2"/>
    <property type="match status" value="1"/>
</dbReference>
<evidence type="ECO:0000256" key="2">
    <source>
        <dbReference type="ARBA" id="ARBA00023043"/>
    </source>
</evidence>
<dbReference type="SMART" id="SM00248">
    <property type="entry name" value="ANK"/>
    <property type="match status" value="4"/>
</dbReference>
<dbReference type="InterPro" id="IPR002110">
    <property type="entry name" value="Ankyrin_rpt"/>
</dbReference>
<keyword evidence="1" id="KW-0677">Repeat</keyword>
<evidence type="ECO:0000313" key="4">
    <source>
        <dbReference type="EMBL" id="OSX78128.1"/>
    </source>
</evidence>
<keyword evidence="5" id="KW-1185">Reference proteome</keyword>
<evidence type="ECO:0000256" key="1">
    <source>
        <dbReference type="ARBA" id="ARBA00022737"/>
    </source>
</evidence>
<reference evidence="4 5" key="1">
    <citation type="submission" date="2017-03" db="EMBL/GenBank/DDBJ databases">
        <title>WGS assembly of Porphyra umbilicalis.</title>
        <authorList>
            <person name="Brawley S.H."/>
            <person name="Blouin N.A."/>
            <person name="Ficko-Blean E."/>
            <person name="Wheeler G.L."/>
            <person name="Lohr M."/>
            <person name="Goodson H.V."/>
            <person name="Jenkins J.W."/>
            <person name="Blaby-Haas C.E."/>
            <person name="Helliwell K.E."/>
            <person name="Chan C."/>
            <person name="Marriage T."/>
            <person name="Bhattacharya D."/>
            <person name="Klein A.S."/>
            <person name="Badis Y."/>
            <person name="Brodie J."/>
            <person name="Cao Y."/>
            <person name="Collen J."/>
            <person name="Dittami S.M."/>
            <person name="Gachon C.M."/>
            <person name="Green B.R."/>
            <person name="Karpowicz S."/>
            <person name="Kim J.W."/>
            <person name="Kudahl U."/>
            <person name="Lin S."/>
            <person name="Michel G."/>
            <person name="Mittag M."/>
            <person name="Olson B.J."/>
            <person name="Pangilinan J."/>
            <person name="Peng Y."/>
            <person name="Qiu H."/>
            <person name="Shu S."/>
            <person name="Singer J.T."/>
            <person name="Smith A.G."/>
            <person name="Sprecher B.N."/>
            <person name="Wagner V."/>
            <person name="Wang W."/>
            <person name="Wang Z.-Y."/>
            <person name="Yan J."/>
            <person name="Yarish C."/>
            <person name="Zoeuner-Riek S."/>
            <person name="Zhuang Y."/>
            <person name="Zou Y."/>
            <person name="Lindquist E.A."/>
            <person name="Grimwood J."/>
            <person name="Barry K."/>
            <person name="Rokhsar D.S."/>
            <person name="Schmutz J."/>
            <person name="Stiller J.W."/>
            <person name="Grossman A.R."/>
            <person name="Prochnik S.E."/>
        </authorList>
    </citation>
    <scope>NUCLEOTIDE SEQUENCE [LARGE SCALE GENOMIC DNA]</scope>
    <source>
        <strain evidence="4">4086291</strain>
    </source>
</reference>
<keyword evidence="2 3" id="KW-0040">ANK repeat</keyword>